<evidence type="ECO:0000259" key="2">
    <source>
        <dbReference type="Pfam" id="PF04082"/>
    </source>
</evidence>
<dbReference type="PANTHER" id="PTHR47431">
    <property type="entry name" value="ZN(II)2CYS6 TRANSCRIPTION FACTOR (EUROFUNG)-RELATED"/>
    <property type="match status" value="1"/>
</dbReference>
<dbReference type="OrthoDB" id="2399539at2759"/>
<dbReference type="GO" id="GO:0008270">
    <property type="term" value="F:zinc ion binding"/>
    <property type="evidence" value="ECO:0007669"/>
    <property type="project" value="InterPro"/>
</dbReference>
<dbReference type="Pfam" id="PF04082">
    <property type="entry name" value="Fungal_trans"/>
    <property type="match status" value="1"/>
</dbReference>
<evidence type="ECO:0000313" key="3">
    <source>
        <dbReference type="EMBL" id="OJJ43879.1"/>
    </source>
</evidence>
<dbReference type="EMBL" id="KV878350">
    <property type="protein sequence ID" value="OJJ43879.1"/>
    <property type="molecule type" value="Genomic_DNA"/>
</dbReference>
<keyword evidence="4" id="KW-1185">Reference proteome</keyword>
<dbReference type="GO" id="GO:0003677">
    <property type="term" value="F:DNA binding"/>
    <property type="evidence" value="ECO:0007669"/>
    <property type="project" value="InterPro"/>
</dbReference>
<feature type="domain" description="Xylanolytic transcriptional activator regulatory" evidence="2">
    <location>
        <begin position="17"/>
        <end position="199"/>
    </location>
</feature>
<dbReference type="PANTHER" id="PTHR47431:SF1">
    <property type="entry name" value="ZN(II)2CYS6 TRANSCRIPTION FACTOR (EUROFUNG)"/>
    <property type="match status" value="1"/>
</dbReference>
<sequence>MATGNYSHHDLAIDPLIQLYYQNFHPSHPFLLPRKALLSLLNTHVPPYLLAIIRYVGAHHQHDSGLHPILPEAADTALHACSLATGFTVQGMLLLAITEHAHGYETRAHETLQRAIALALQLGMDRPEFALKNSFGSATMAESWRRTYWELYVVEGLLAAVSKNNRTCSNLYTRGVGLNFPCNETIYSAGTTAEAYEISSFAHRIEAIRSLDRVFEISRANQYNYDEVQAIDTHLTSSLLRLPVPREDLDEMVVQAQMVIYLAMIHLYQPLSSIRLVSNTQNGRSEPSLPHKDTTLFSESKAETTRPEMYAVKLNRAADMLAQLATLPSPIRRRTPFLIDALATSTTVHTAVAVVVAGSHKEEQVKARIQLEIGALNALGEVWPVARMVNKHLLEMYQEMRRKRN</sequence>
<proteinExistence type="predicted"/>
<evidence type="ECO:0000313" key="4">
    <source>
        <dbReference type="Proteomes" id="UP000184188"/>
    </source>
</evidence>
<organism evidence="3 4">
    <name type="scientific">Penicilliopsis zonata CBS 506.65</name>
    <dbReference type="NCBI Taxonomy" id="1073090"/>
    <lineage>
        <taxon>Eukaryota</taxon>
        <taxon>Fungi</taxon>
        <taxon>Dikarya</taxon>
        <taxon>Ascomycota</taxon>
        <taxon>Pezizomycotina</taxon>
        <taxon>Eurotiomycetes</taxon>
        <taxon>Eurotiomycetidae</taxon>
        <taxon>Eurotiales</taxon>
        <taxon>Aspergillaceae</taxon>
        <taxon>Penicilliopsis</taxon>
    </lineage>
</organism>
<protein>
    <recommendedName>
        <fullName evidence="2">Xylanolytic transcriptional activator regulatory domain-containing protein</fullName>
    </recommendedName>
</protein>
<evidence type="ECO:0000256" key="1">
    <source>
        <dbReference type="ARBA" id="ARBA00023242"/>
    </source>
</evidence>
<dbReference type="RefSeq" id="XP_022578389.1">
    <property type="nucleotide sequence ID" value="XM_022727350.1"/>
</dbReference>
<dbReference type="GO" id="GO:0006351">
    <property type="term" value="P:DNA-templated transcription"/>
    <property type="evidence" value="ECO:0007669"/>
    <property type="project" value="InterPro"/>
</dbReference>
<accession>A0A1L9S9S1</accession>
<dbReference type="VEuPathDB" id="FungiDB:ASPZODRAFT_19180"/>
<dbReference type="AlphaFoldDB" id="A0A1L9S9S1"/>
<dbReference type="Proteomes" id="UP000184188">
    <property type="component" value="Unassembled WGS sequence"/>
</dbReference>
<name>A0A1L9S9S1_9EURO</name>
<dbReference type="GeneID" id="34613814"/>
<dbReference type="InterPro" id="IPR007219">
    <property type="entry name" value="XnlR_reg_dom"/>
</dbReference>
<reference evidence="4" key="1">
    <citation type="journal article" date="2017" name="Genome Biol.">
        <title>Comparative genomics reveals high biological diversity and specific adaptations in the industrially and medically important fungal genus Aspergillus.</title>
        <authorList>
            <person name="de Vries R.P."/>
            <person name="Riley R."/>
            <person name="Wiebenga A."/>
            <person name="Aguilar-Osorio G."/>
            <person name="Amillis S."/>
            <person name="Uchima C.A."/>
            <person name="Anderluh G."/>
            <person name="Asadollahi M."/>
            <person name="Askin M."/>
            <person name="Barry K."/>
            <person name="Battaglia E."/>
            <person name="Bayram O."/>
            <person name="Benocci T."/>
            <person name="Braus-Stromeyer S.A."/>
            <person name="Caldana C."/>
            <person name="Canovas D."/>
            <person name="Cerqueira G.C."/>
            <person name="Chen F."/>
            <person name="Chen W."/>
            <person name="Choi C."/>
            <person name="Clum A."/>
            <person name="Dos Santos R.A."/>
            <person name="Damasio A.R."/>
            <person name="Diallinas G."/>
            <person name="Emri T."/>
            <person name="Fekete E."/>
            <person name="Flipphi M."/>
            <person name="Freyberg S."/>
            <person name="Gallo A."/>
            <person name="Gournas C."/>
            <person name="Habgood R."/>
            <person name="Hainaut M."/>
            <person name="Harispe M.L."/>
            <person name="Henrissat B."/>
            <person name="Hilden K.S."/>
            <person name="Hope R."/>
            <person name="Hossain A."/>
            <person name="Karabika E."/>
            <person name="Karaffa L."/>
            <person name="Karanyi Z."/>
            <person name="Krasevec N."/>
            <person name="Kuo A."/>
            <person name="Kusch H."/>
            <person name="LaButti K."/>
            <person name="Lagendijk E.L."/>
            <person name="Lapidus A."/>
            <person name="Levasseur A."/>
            <person name="Lindquist E."/>
            <person name="Lipzen A."/>
            <person name="Logrieco A.F."/>
            <person name="MacCabe A."/>
            <person name="Maekelae M.R."/>
            <person name="Malavazi I."/>
            <person name="Melin P."/>
            <person name="Meyer V."/>
            <person name="Mielnichuk N."/>
            <person name="Miskei M."/>
            <person name="Molnar A.P."/>
            <person name="Mule G."/>
            <person name="Ngan C.Y."/>
            <person name="Orejas M."/>
            <person name="Orosz E."/>
            <person name="Ouedraogo J.P."/>
            <person name="Overkamp K.M."/>
            <person name="Park H.-S."/>
            <person name="Perrone G."/>
            <person name="Piumi F."/>
            <person name="Punt P.J."/>
            <person name="Ram A.F."/>
            <person name="Ramon A."/>
            <person name="Rauscher S."/>
            <person name="Record E."/>
            <person name="Riano-Pachon D.M."/>
            <person name="Robert V."/>
            <person name="Roehrig J."/>
            <person name="Ruller R."/>
            <person name="Salamov A."/>
            <person name="Salih N.S."/>
            <person name="Samson R.A."/>
            <person name="Sandor E."/>
            <person name="Sanguinetti M."/>
            <person name="Schuetze T."/>
            <person name="Sepcic K."/>
            <person name="Shelest E."/>
            <person name="Sherlock G."/>
            <person name="Sophianopoulou V."/>
            <person name="Squina F.M."/>
            <person name="Sun H."/>
            <person name="Susca A."/>
            <person name="Todd R.B."/>
            <person name="Tsang A."/>
            <person name="Unkles S.E."/>
            <person name="van de Wiele N."/>
            <person name="van Rossen-Uffink D."/>
            <person name="Oliveira J.V."/>
            <person name="Vesth T.C."/>
            <person name="Visser J."/>
            <person name="Yu J.-H."/>
            <person name="Zhou M."/>
            <person name="Andersen M.R."/>
            <person name="Archer D.B."/>
            <person name="Baker S.E."/>
            <person name="Benoit I."/>
            <person name="Brakhage A.A."/>
            <person name="Braus G.H."/>
            <person name="Fischer R."/>
            <person name="Frisvad J.C."/>
            <person name="Goldman G.H."/>
            <person name="Houbraken J."/>
            <person name="Oakley B."/>
            <person name="Pocsi I."/>
            <person name="Scazzocchio C."/>
            <person name="Seiboth B."/>
            <person name="vanKuyk P.A."/>
            <person name="Wortman J."/>
            <person name="Dyer P.S."/>
            <person name="Grigoriev I.V."/>
        </authorList>
    </citation>
    <scope>NUCLEOTIDE SEQUENCE [LARGE SCALE GENOMIC DNA]</scope>
    <source>
        <strain evidence="4">CBS 506.65</strain>
    </source>
</reference>
<gene>
    <name evidence="3" type="ORF">ASPZODRAFT_19180</name>
</gene>
<keyword evidence="1" id="KW-0539">Nucleus</keyword>
<dbReference type="CDD" id="cd12148">
    <property type="entry name" value="fungal_TF_MHR"/>
    <property type="match status" value="1"/>
</dbReference>
<dbReference type="STRING" id="1073090.A0A1L9S9S1"/>